<evidence type="ECO:0000313" key="3">
    <source>
        <dbReference type="Proteomes" id="UP001165135"/>
    </source>
</evidence>
<protein>
    <submittedName>
        <fullName evidence="2">Uncharacterized protein</fullName>
    </submittedName>
</protein>
<dbReference type="RefSeq" id="WP_285631213.1">
    <property type="nucleotide sequence ID" value="NZ_BSTJ01000012.1"/>
</dbReference>
<dbReference type="EMBL" id="BSTJ01000012">
    <property type="protein sequence ID" value="GLY79559.1"/>
    <property type="molecule type" value="Genomic_DNA"/>
</dbReference>
<name>A0A9W6RQ54_9ACTN</name>
<organism evidence="2 3">
    <name type="scientific">Actinoallomurus iriomotensis</name>
    <dbReference type="NCBI Taxonomy" id="478107"/>
    <lineage>
        <taxon>Bacteria</taxon>
        <taxon>Bacillati</taxon>
        <taxon>Actinomycetota</taxon>
        <taxon>Actinomycetes</taxon>
        <taxon>Streptosporangiales</taxon>
        <taxon>Thermomonosporaceae</taxon>
        <taxon>Actinoallomurus</taxon>
    </lineage>
</organism>
<accession>A0A9W6RQ54</accession>
<reference evidence="2" key="1">
    <citation type="submission" date="2023-03" db="EMBL/GenBank/DDBJ databases">
        <title>Actinoallomurus iriomotensis NBRC 103681.</title>
        <authorList>
            <person name="Ichikawa N."/>
            <person name="Sato H."/>
            <person name="Tonouchi N."/>
        </authorList>
    </citation>
    <scope>NUCLEOTIDE SEQUENCE</scope>
    <source>
        <strain evidence="2">NBRC 103681</strain>
    </source>
</reference>
<gene>
    <name evidence="2" type="ORF">Airi01_078260</name>
</gene>
<evidence type="ECO:0000313" key="2">
    <source>
        <dbReference type="EMBL" id="GLY79559.1"/>
    </source>
</evidence>
<keyword evidence="1" id="KW-1133">Transmembrane helix</keyword>
<proteinExistence type="predicted"/>
<dbReference type="Proteomes" id="UP001165135">
    <property type="component" value="Unassembled WGS sequence"/>
</dbReference>
<evidence type="ECO:0000256" key="1">
    <source>
        <dbReference type="SAM" id="Phobius"/>
    </source>
</evidence>
<dbReference type="AlphaFoldDB" id="A0A9W6RQ54"/>
<sequence length="78" mass="8566">MASVRGVLRALTRLDDRVLGRWLDRPPPRLSVAITMTVLLVLAAVLLTVLLGDTTPLKAASFGVLVGWIARFSLRRSR</sequence>
<keyword evidence="1" id="KW-0812">Transmembrane</keyword>
<feature type="transmembrane region" description="Helical" evidence="1">
    <location>
        <begin position="30"/>
        <end position="51"/>
    </location>
</feature>
<comment type="caution">
    <text evidence="2">The sequence shown here is derived from an EMBL/GenBank/DDBJ whole genome shotgun (WGS) entry which is preliminary data.</text>
</comment>
<keyword evidence="1" id="KW-0472">Membrane</keyword>
<feature type="transmembrane region" description="Helical" evidence="1">
    <location>
        <begin position="57"/>
        <end position="74"/>
    </location>
</feature>